<dbReference type="CDD" id="cd12148">
    <property type="entry name" value="fungal_TF_MHR"/>
    <property type="match status" value="1"/>
</dbReference>
<keyword evidence="1" id="KW-0479">Metal-binding</keyword>
<dbReference type="AlphaFoldDB" id="A0A0A2JCF9"/>
<dbReference type="PANTHER" id="PTHR47660:SF7">
    <property type="entry name" value="TRANSCRIPTION FACTOR WITH C2H2 AND ZN(2)-CYS(6) DNA BINDING DOMAIN (EUROFUNG)"/>
    <property type="match status" value="1"/>
</dbReference>
<keyword evidence="5" id="KW-0539">Nucleus</keyword>
<dbReference type="InterPro" id="IPR007219">
    <property type="entry name" value="XnlR_reg_dom"/>
</dbReference>
<dbReference type="PhylomeDB" id="A0A0A2JCF9"/>
<dbReference type="GeneID" id="27677568"/>
<evidence type="ECO:0000313" key="8">
    <source>
        <dbReference type="Proteomes" id="UP000030143"/>
    </source>
</evidence>
<dbReference type="OrthoDB" id="10261408at2759"/>
<evidence type="ECO:0000256" key="3">
    <source>
        <dbReference type="ARBA" id="ARBA00023015"/>
    </source>
</evidence>
<evidence type="ECO:0000256" key="1">
    <source>
        <dbReference type="ARBA" id="ARBA00022723"/>
    </source>
</evidence>
<dbReference type="PANTHER" id="PTHR47660">
    <property type="entry name" value="TRANSCRIPTION FACTOR WITH C2H2 AND ZN(2)-CYS(6) DNA BINDING DOMAIN (EUROFUNG)-RELATED-RELATED"/>
    <property type="match status" value="1"/>
</dbReference>
<comment type="caution">
    <text evidence="7">The sequence shown here is derived from an EMBL/GenBank/DDBJ whole genome shotgun (WGS) entry which is preliminary data.</text>
</comment>
<dbReference type="STRING" id="27334.A0A0A2JCF9"/>
<evidence type="ECO:0000313" key="7">
    <source>
        <dbReference type="EMBL" id="KGO52486.1"/>
    </source>
</evidence>
<dbReference type="HOGENOM" id="CLU_1806855_0_0_1"/>
<keyword evidence="8" id="KW-1185">Reference proteome</keyword>
<dbReference type="Pfam" id="PF04082">
    <property type="entry name" value="Fungal_trans"/>
    <property type="match status" value="1"/>
</dbReference>
<evidence type="ECO:0000256" key="2">
    <source>
        <dbReference type="ARBA" id="ARBA00022833"/>
    </source>
</evidence>
<name>A0A0A2JCF9_PENEN</name>
<dbReference type="GO" id="GO:0006351">
    <property type="term" value="P:DNA-templated transcription"/>
    <property type="evidence" value="ECO:0007669"/>
    <property type="project" value="InterPro"/>
</dbReference>
<dbReference type="GO" id="GO:0008270">
    <property type="term" value="F:zinc ion binding"/>
    <property type="evidence" value="ECO:0007669"/>
    <property type="project" value="InterPro"/>
</dbReference>
<reference evidence="7 8" key="1">
    <citation type="journal article" date="2015" name="Mol. Plant Microbe Interact.">
        <title>Genome, transcriptome, and functional analyses of Penicillium expansum provide new insights into secondary metabolism and pathogenicity.</title>
        <authorList>
            <person name="Ballester A.R."/>
            <person name="Marcet-Houben M."/>
            <person name="Levin E."/>
            <person name="Sela N."/>
            <person name="Selma-Lazaro C."/>
            <person name="Carmona L."/>
            <person name="Wisniewski M."/>
            <person name="Droby S."/>
            <person name="Gonzalez-Candelas L."/>
            <person name="Gabaldon T."/>
        </authorList>
    </citation>
    <scope>NUCLEOTIDE SEQUENCE [LARGE SCALE GENOMIC DNA]</scope>
    <source>
        <strain evidence="7 8">MD-8</strain>
    </source>
</reference>
<keyword evidence="2" id="KW-0862">Zinc</keyword>
<accession>A0A0A2JCF9</accession>
<dbReference type="Proteomes" id="UP000030143">
    <property type="component" value="Unassembled WGS sequence"/>
</dbReference>
<dbReference type="RefSeq" id="XP_016595227.1">
    <property type="nucleotide sequence ID" value="XM_016742149.1"/>
</dbReference>
<keyword evidence="3" id="KW-0805">Transcription regulation</keyword>
<evidence type="ECO:0000259" key="6">
    <source>
        <dbReference type="Pfam" id="PF04082"/>
    </source>
</evidence>
<protein>
    <submittedName>
        <fullName evidence="7">Transcription factor, fungi</fullName>
    </submittedName>
</protein>
<evidence type="ECO:0000256" key="4">
    <source>
        <dbReference type="ARBA" id="ARBA00023163"/>
    </source>
</evidence>
<keyword evidence="4" id="KW-0804">Transcription</keyword>
<gene>
    <name evidence="7" type="ORF">PEX2_048740</name>
</gene>
<dbReference type="GO" id="GO:0003677">
    <property type="term" value="F:DNA binding"/>
    <property type="evidence" value="ECO:0007669"/>
    <property type="project" value="InterPro"/>
</dbReference>
<sequence length="143" mass="15717">MVKARCQGGSPCTECSSKGHLCIFDNPVHLEPTQPDLEEELWEYGSGDGDDGINTSDQINTSIGNIAQVDHYVHLYFTHFHQQWPILHRHTFSVADEPQSLLHAVIMIGLWVSGSPAAQEGARNLHSKLKLAISAQQVSSSKA</sequence>
<proteinExistence type="predicted"/>
<dbReference type="VEuPathDB" id="FungiDB:PEXP_099490"/>
<feature type="domain" description="Xylanolytic transcriptional activator regulatory" evidence="6">
    <location>
        <begin position="74"/>
        <end position="128"/>
    </location>
</feature>
<dbReference type="EMBL" id="JQFZ01000264">
    <property type="protein sequence ID" value="KGO52486.1"/>
    <property type="molecule type" value="Genomic_DNA"/>
</dbReference>
<organism evidence="7 8">
    <name type="scientific">Penicillium expansum</name>
    <name type="common">Blue mold rot fungus</name>
    <dbReference type="NCBI Taxonomy" id="27334"/>
    <lineage>
        <taxon>Eukaryota</taxon>
        <taxon>Fungi</taxon>
        <taxon>Dikarya</taxon>
        <taxon>Ascomycota</taxon>
        <taxon>Pezizomycotina</taxon>
        <taxon>Eurotiomycetes</taxon>
        <taxon>Eurotiomycetidae</taxon>
        <taxon>Eurotiales</taxon>
        <taxon>Aspergillaceae</taxon>
        <taxon>Penicillium</taxon>
    </lineage>
</organism>
<evidence type="ECO:0000256" key="5">
    <source>
        <dbReference type="ARBA" id="ARBA00023242"/>
    </source>
</evidence>